<evidence type="ECO:0000313" key="2">
    <source>
        <dbReference type="EMBL" id="QHT79323.1"/>
    </source>
</evidence>
<accession>A0A6C0HH28</accession>
<dbReference type="EMBL" id="MN739947">
    <property type="protein sequence ID" value="QHT79323.1"/>
    <property type="molecule type" value="Genomic_DNA"/>
</dbReference>
<organism evidence="2">
    <name type="scientific">viral metagenome</name>
    <dbReference type="NCBI Taxonomy" id="1070528"/>
    <lineage>
        <taxon>unclassified sequences</taxon>
        <taxon>metagenomes</taxon>
        <taxon>organismal metagenomes</taxon>
    </lineage>
</organism>
<evidence type="ECO:0000256" key="1">
    <source>
        <dbReference type="SAM" id="MobiDB-lite"/>
    </source>
</evidence>
<feature type="region of interest" description="Disordered" evidence="1">
    <location>
        <begin position="1"/>
        <end position="25"/>
    </location>
</feature>
<reference evidence="2" key="1">
    <citation type="journal article" date="2020" name="Nature">
        <title>Giant virus diversity and host interactions through global metagenomics.</title>
        <authorList>
            <person name="Schulz F."/>
            <person name="Roux S."/>
            <person name="Paez-Espino D."/>
            <person name="Jungbluth S."/>
            <person name="Walsh D.A."/>
            <person name="Denef V.J."/>
            <person name="McMahon K.D."/>
            <person name="Konstantinidis K.T."/>
            <person name="Eloe-Fadrosh E.A."/>
            <person name="Kyrpides N.C."/>
            <person name="Woyke T."/>
        </authorList>
    </citation>
    <scope>NUCLEOTIDE SEQUENCE</scope>
    <source>
        <strain evidence="2">GVMAG-M-3300023179-99</strain>
    </source>
</reference>
<proteinExistence type="predicted"/>
<name>A0A6C0HH28_9ZZZZ</name>
<dbReference type="AlphaFoldDB" id="A0A6C0HH28"/>
<protein>
    <submittedName>
        <fullName evidence="2">Uncharacterized protein</fullName>
    </submittedName>
</protein>
<sequence>MTRHKDQDKKKRVKPSAVERGPHKNNQEFSRIISEIVRQRKLSAHERDTDEIILCRVENMEGNGIFRVFSKENREYFAGCPGNMVLSSMIGQIVKNKIHDPDQQPLVLVLLTPRSIKPPEILVLVTDEDLTVTHARMKVLDDLAIKFIVKEESFEFEPQEVNLDDL</sequence>